<dbReference type="RefSeq" id="WP_136865237.1">
    <property type="nucleotide sequence ID" value="NZ_SWCJ01000025.1"/>
</dbReference>
<dbReference type="Pfam" id="PF11335">
    <property type="entry name" value="DUF3137"/>
    <property type="match status" value="1"/>
</dbReference>
<reference evidence="2 3" key="1">
    <citation type="submission" date="2019-04" db="EMBL/GenBank/DDBJ databases">
        <authorList>
            <person name="Hwang J.C."/>
        </authorList>
    </citation>
    <scope>NUCLEOTIDE SEQUENCE [LARGE SCALE GENOMIC DNA]</scope>
    <source>
        <strain evidence="2 3">IMCC35002</strain>
    </source>
</reference>
<feature type="transmembrane region" description="Helical" evidence="1">
    <location>
        <begin position="50"/>
        <end position="69"/>
    </location>
</feature>
<name>A0A4U1BEZ8_9GAMM</name>
<feature type="transmembrane region" description="Helical" evidence="1">
    <location>
        <begin position="160"/>
        <end position="181"/>
    </location>
</feature>
<dbReference type="EMBL" id="SWCJ01000025">
    <property type="protein sequence ID" value="TKB49664.1"/>
    <property type="molecule type" value="Genomic_DNA"/>
</dbReference>
<gene>
    <name evidence="2" type="ORF">FCL42_20170</name>
</gene>
<dbReference type="InterPro" id="IPR021484">
    <property type="entry name" value="DUF3137"/>
</dbReference>
<evidence type="ECO:0000256" key="1">
    <source>
        <dbReference type="SAM" id="Phobius"/>
    </source>
</evidence>
<keyword evidence="1" id="KW-0472">Membrane</keyword>
<dbReference type="OrthoDB" id="6638271at2"/>
<organism evidence="2 3">
    <name type="scientific">Ferrimonas aestuarii</name>
    <dbReference type="NCBI Taxonomy" id="2569539"/>
    <lineage>
        <taxon>Bacteria</taxon>
        <taxon>Pseudomonadati</taxon>
        <taxon>Pseudomonadota</taxon>
        <taxon>Gammaproteobacteria</taxon>
        <taxon>Alteromonadales</taxon>
        <taxon>Ferrimonadaceae</taxon>
        <taxon>Ferrimonas</taxon>
    </lineage>
</organism>
<feature type="transmembrane region" description="Helical" evidence="1">
    <location>
        <begin position="120"/>
        <end position="140"/>
    </location>
</feature>
<keyword evidence="1" id="KW-0812">Transmembrane</keyword>
<accession>A0A4U1BEZ8</accession>
<protein>
    <submittedName>
        <fullName evidence="2">DUF3137 domain-containing protein</fullName>
    </submittedName>
</protein>
<keyword evidence="3" id="KW-1185">Reference proteome</keyword>
<proteinExistence type="predicted"/>
<dbReference type="Proteomes" id="UP000305675">
    <property type="component" value="Unassembled WGS sequence"/>
</dbReference>
<sequence length="423" mass="48625">MSHNSQVKANIEQIKADVEAATSQDHLMNVIDSVQHHTGPLDYNDQLPTALMWVLFAITAVGMMMNYMIGGNYSAIGAVMYNAMHYSAIWVPGGIAFLVSQKFSKQGKLPMLKPPLDRPWVVPAMIGVAVGLLAFVPMWFQGYWFLVANLTIMITNQGQFYYPLEITAVTLILAALLYYWLRKRKYWRNPVSDRIHMRDILLNNNLTEQKVKPESKARELESKFREFDRGNHRREIQAMYSGEYQGEVHQFAFQLYHFHYVDKRTETYQDSEGNTKTRTRYDHFDRYGVLLNFPFAKSVSLDSDPRISFPGKKYTTASNAFNRMFKVRTRDEMQAARLLSPAVVEALSEFGDDFTRPVIEIIGNSDTCIAFEDKDLLSLRRRFGLDKPDAFKEEIAGHAKLEKLDALLATIHNLMRLSDNNFA</sequence>
<evidence type="ECO:0000313" key="3">
    <source>
        <dbReference type="Proteomes" id="UP000305675"/>
    </source>
</evidence>
<dbReference type="AlphaFoldDB" id="A0A4U1BEZ8"/>
<feature type="transmembrane region" description="Helical" evidence="1">
    <location>
        <begin position="75"/>
        <end position="99"/>
    </location>
</feature>
<evidence type="ECO:0000313" key="2">
    <source>
        <dbReference type="EMBL" id="TKB49664.1"/>
    </source>
</evidence>
<keyword evidence="1" id="KW-1133">Transmembrane helix</keyword>
<comment type="caution">
    <text evidence="2">The sequence shown here is derived from an EMBL/GenBank/DDBJ whole genome shotgun (WGS) entry which is preliminary data.</text>
</comment>